<evidence type="ECO:0000256" key="9">
    <source>
        <dbReference type="PROSITE-ProRule" id="PRU01363"/>
    </source>
</evidence>
<dbReference type="Pfam" id="PF14765">
    <property type="entry name" value="PS-DH"/>
    <property type="match status" value="1"/>
</dbReference>
<gene>
    <name evidence="14" type="ORF">CPLU01_04951</name>
</gene>
<dbReference type="InterPro" id="IPR020841">
    <property type="entry name" value="PKS_Beta-ketoAc_synthase_dom"/>
</dbReference>
<feature type="region of interest" description="N-terminal hotdog fold" evidence="9">
    <location>
        <begin position="957"/>
        <end position="1087"/>
    </location>
</feature>
<evidence type="ECO:0000256" key="6">
    <source>
        <dbReference type="ARBA" id="ARBA00023002"/>
    </source>
</evidence>
<dbReference type="SUPFAM" id="SSF53901">
    <property type="entry name" value="Thiolase-like"/>
    <property type="match status" value="1"/>
</dbReference>
<dbReference type="GO" id="GO:0016491">
    <property type="term" value="F:oxidoreductase activity"/>
    <property type="evidence" value="ECO:0007669"/>
    <property type="project" value="UniProtKB-KW"/>
</dbReference>
<sequence>MSNTTFTSPVQLNGSVEGTMAYDGEVFDETSSNTESGPSVASSSGIDRNDATATPNSEPVIESDLPPIAIVGIGLRLPGNVSTTDEFWDLLVNKKSTRCRVPESRFNVDAFYSDSGKLGTVNSKYGHYLDVDIDRLDASFFSMSRAEVERLDPHQRLLLEVVWECMESGGQRDWRGKNIGCYVGVYGDDWLDLAAKDPQRLGMYRITSSAEFGVANRLSYEFDLKGPSMTIRTACSSSLIGLHEACQAIYSGSCDSAVVAGANIIVSPTLAVTLTEQGVISPSGICRSFDKKADGYVRAEAVNAVYVKKLSDALRDGDPIRGVIRATGSNFDGRTSGITNPSKESQEDLIRRTYRAANISNPSETGFVECHGTGTAVGDPLETSAVGKVFGGPGDVIIGSVKPNVGHSEGASGLTSVIKAVLALEHETVPPNINFSEPNPKMGWQEFGLRVPTDAMPWPTNRAARVSVNNFGIGGANAHAIIESARPFQKTNMEAVAPQQHLLLLSANDSGSLKDLASQVEEYAAKNGDHLSDISFTLGARRERLAHRAFAIADETGQFQVSPALQCNSKSPRRVNFVFTGQGAQWAGMAVELLDEFPLFLADIRHMDRVLQGLRHAPLWSMEEELSRAPGQSRIDQPEFAQPICTAVQIAIVRLLRSWNVEPSAMVGHSSGEIAAAYAAGSLTLEAAITIAYYRGQVTRQQLRSGSMAAVGLGPSVVKQYLEPGVVVACENSAHSTTLSGDSGALDSVLERIKAGKPDCFVRKLKVDKAYHSHHMQEVGDLYEALVHEPVQTAMFSGEDHDVEDEDSSTILFSSVTGKQATKSQLSASYWRTNLESPVLFSSAVESMLASTTDESLCLEIGPHSALSAPLRDIIKSVNLQDSVVYVPTLLRKENAARSILSCLGQLFQHSVRVDMPATSEHQVLTDLPTYPWRRETVYWNESRVSRDWRFRKFPPHELLGIRTLEADDARPSWRNVLKLSDVPWISDHKVKDDVVFPAAGYLAMAGEAVRQIAPGPVADFSLRQVNIKAALLMKEAEGTEVITHLAPVRLTSTSDSAWYAFSIVSHNGSGWVEHCEGQVKAGDGIPISVDDMEIPNHPRIVSAPALYRSMRNVGLNYGPRFQGMKDISAKPGAGCISASVVDHHDPSEDTYQLHPTTIDFCLQAQIAAVADGLPSRIRNICMPTYVEEMYVGQASPELQIAGLATASPSGAIQGSATAMADGFLALSMTNVRFSVLSNGAGGPDADTVGATQLQWKPDVEFVSPADLILPSKGLREVLAKLERLTLLSMVKTLHLVEGTQVTGHLYRFRYWLASQRARAAKGEYKHVSDAKDLASLTEPELSNEIEAAMDDVRKTGGVEVADLILRAMSNAPRIFSDEVNPIEVFIEDDGLGNIYKFIQSLCDGTPLFELLSHANPTMKVLEIGAGTGGTTAEILRGFTSDTGERMYGQYDFTDVSPGFFAAAQERFKDYEGIECKVLDISKDPIAQGFEAESYDFIVASNVLHATPSIQATLRNVRKLMKPGGKLFLQELSPEWRMINFIMRLKGFLPGWWLGVSDERPDEPYISPARWDMELRNAGFSGTDAVVYDDETPYQINANILSSTVEPDLPPGDVSILVGSDSDAASLLQNALAERGYQVSLSSLDDLPEPGVDVISLLDLELPFFHDISEERLKALQTYLATLPPDSSVLWVTGHAQVRCDDPRYAASIGAIRTIRSELSHDITTLEVDSRGDLEVAKVADILHKIRRRSSAASGLDPDREFAVLEGKIVIPRYNWINVRKQRDGSADDEVTRKLESGVPGQLRSLRWVPESPRELKDGEVEIEPRVVGLNSKDVMVAMGLIEPATPGLGLECAGVVRRLGPGVDGFVIGDRVMAFHHGSFASRIMVSTDQAVALPETMSFEEAATVPRVYSTVLHSLLTVGGLERDQTVLIHSACGGVGLAAIQICKMMGAKIYATVGSPEKVKVLAKDFGIPRDHIFSSRDSYFHSGIMEATNGLGVDLVLNSLSGELLHLSWKCVAKFGKMLELGKQEFVGNGSLGMDVFEANRAFCGIDMSQFALARPKTLKRLLERCKSLLEEGSIKPISPVTTFAAADVVEAFKYLQSGSHIGKVVVTMPEKASELPLAPVAPKPQFRDDGAYLLVGGLGGLGCAISTWMVENGARHLVYLSRSAGQSTKDKAFIHELESQGCAVQCFTGRVEDPEAVTRAVQNASKPLAGVLHMSLVLSDRNILNYTHEDWHAAVKPKVDGAWNLHHALSDSKLDFFVLFSSISYVIGQSGQANYAAANAFLAAFAQYRHARGLPASVMDIGMVEDAGYLADNAAVLEQFKALHYQTLKEADLLEALAYSTKIQSSTSAASDGKYVNPAEIAVGLGSTRALRDPGNRVPWRRDARMAAAHVKGSVSDNAEAEPESRGLAQFLSGLAADPSVLEGEETREFLTERIGEAICGMMMKDATQVSADLPLAAIGVDSLVAIEIRDWWRRTFGLHVSVLEIMGAGGIRALGKMAVEGLKKAHSRNESG</sequence>
<dbReference type="GO" id="GO:0006633">
    <property type="term" value="P:fatty acid biosynthetic process"/>
    <property type="evidence" value="ECO:0007669"/>
    <property type="project" value="TreeGrafter"/>
</dbReference>
<feature type="domain" description="Carrier" evidence="11">
    <location>
        <begin position="2433"/>
        <end position="2510"/>
    </location>
</feature>
<dbReference type="Gene3D" id="3.40.50.720">
    <property type="entry name" value="NAD(P)-binding Rossmann-like Domain"/>
    <property type="match status" value="2"/>
</dbReference>
<dbReference type="InterPro" id="IPR049551">
    <property type="entry name" value="PKS_DH_C"/>
</dbReference>
<dbReference type="Pfam" id="PF08240">
    <property type="entry name" value="ADH_N"/>
    <property type="match status" value="1"/>
</dbReference>
<dbReference type="Pfam" id="PF16197">
    <property type="entry name" value="KAsynt_C_assoc"/>
    <property type="match status" value="1"/>
</dbReference>
<dbReference type="FunFam" id="3.40.50.720:FF:000209">
    <property type="entry name" value="Polyketide synthase Pks12"/>
    <property type="match status" value="1"/>
</dbReference>
<dbReference type="InterPro" id="IPR020843">
    <property type="entry name" value="ER"/>
</dbReference>
<feature type="region of interest" description="C-terminal hotdog fold" evidence="9">
    <location>
        <begin position="1099"/>
        <end position="1243"/>
    </location>
</feature>
<dbReference type="SMART" id="SM00826">
    <property type="entry name" value="PKS_DH"/>
    <property type="match status" value="1"/>
</dbReference>
<dbReference type="InterPro" id="IPR009081">
    <property type="entry name" value="PP-bd_ACP"/>
</dbReference>
<dbReference type="SUPFAM" id="SSF52151">
    <property type="entry name" value="FabD/lysophospholipase-like"/>
    <property type="match status" value="1"/>
</dbReference>
<accession>A0A8H6KNQ3</accession>
<evidence type="ECO:0000259" key="12">
    <source>
        <dbReference type="PROSITE" id="PS52004"/>
    </source>
</evidence>
<dbReference type="InterPro" id="IPR036291">
    <property type="entry name" value="NAD(P)-bd_dom_sf"/>
</dbReference>
<name>A0A8H6KNQ3_9PEZI</name>
<dbReference type="SUPFAM" id="SSF50129">
    <property type="entry name" value="GroES-like"/>
    <property type="match status" value="1"/>
</dbReference>
<keyword evidence="4" id="KW-0808">Transferase</keyword>
<dbReference type="InterPro" id="IPR016036">
    <property type="entry name" value="Malonyl_transacylase_ACP-bd"/>
</dbReference>
<proteinExistence type="predicted"/>
<dbReference type="CDD" id="cd05195">
    <property type="entry name" value="enoyl_red"/>
    <property type="match status" value="1"/>
</dbReference>
<dbReference type="Pfam" id="PF13602">
    <property type="entry name" value="ADH_zinc_N_2"/>
    <property type="match status" value="1"/>
</dbReference>
<evidence type="ECO:0000256" key="2">
    <source>
        <dbReference type="ARBA" id="ARBA00022553"/>
    </source>
</evidence>
<reference evidence="14" key="1">
    <citation type="journal article" date="2020" name="Phytopathology">
        <title>Genome Sequence Resources of Colletotrichum truncatum, C. plurivorum, C. musicola, and C. sojae: Four Species Pathogenic to Soybean (Glycine max).</title>
        <authorList>
            <person name="Rogerio F."/>
            <person name="Boufleur T.R."/>
            <person name="Ciampi-Guillardi M."/>
            <person name="Sukno S.A."/>
            <person name="Thon M.R."/>
            <person name="Massola Junior N.S."/>
            <person name="Baroncelli R."/>
        </authorList>
    </citation>
    <scope>NUCLEOTIDE SEQUENCE</scope>
    <source>
        <strain evidence="14">LFN00145</strain>
    </source>
</reference>
<dbReference type="Gene3D" id="3.40.50.150">
    <property type="entry name" value="Vaccinia Virus protein VP39"/>
    <property type="match status" value="1"/>
</dbReference>
<evidence type="ECO:0000313" key="14">
    <source>
        <dbReference type="EMBL" id="KAF6834486.1"/>
    </source>
</evidence>
<dbReference type="InterPro" id="IPR049552">
    <property type="entry name" value="PKS_DH_N"/>
</dbReference>
<dbReference type="Gene3D" id="1.10.1200.10">
    <property type="entry name" value="ACP-like"/>
    <property type="match status" value="1"/>
</dbReference>
<dbReference type="SMART" id="SM00827">
    <property type="entry name" value="PKS_AT"/>
    <property type="match status" value="1"/>
</dbReference>
<keyword evidence="1" id="KW-0596">Phosphopantetheine</keyword>
<dbReference type="GO" id="GO:0004312">
    <property type="term" value="F:fatty acid synthase activity"/>
    <property type="evidence" value="ECO:0007669"/>
    <property type="project" value="TreeGrafter"/>
</dbReference>
<keyword evidence="3" id="KW-0489">Methyltransferase</keyword>
<dbReference type="GO" id="GO:0008168">
    <property type="term" value="F:methyltransferase activity"/>
    <property type="evidence" value="ECO:0007669"/>
    <property type="project" value="UniProtKB-KW"/>
</dbReference>
<dbReference type="SMART" id="SM00822">
    <property type="entry name" value="PKS_KR"/>
    <property type="match status" value="1"/>
</dbReference>
<dbReference type="GO" id="GO:0032259">
    <property type="term" value="P:methylation"/>
    <property type="evidence" value="ECO:0007669"/>
    <property type="project" value="UniProtKB-KW"/>
</dbReference>
<dbReference type="Gene3D" id="3.40.47.10">
    <property type="match status" value="1"/>
</dbReference>
<dbReference type="SMART" id="SM00825">
    <property type="entry name" value="PKS_KS"/>
    <property type="match status" value="1"/>
</dbReference>
<feature type="compositionally biased region" description="Polar residues" evidence="10">
    <location>
        <begin position="29"/>
        <end position="57"/>
    </location>
</feature>
<dbReference type="InterPro" id="IPR020806">
    <property type="entry name" value="PKS_PP-bd"/>
</dbReference>
<dbReference type="SUPFAM" id="SSF51735">
    <property type="entry name" value="NAD(P)-binding Rossmann-fold domains"/>
    <property type="match status" value="2"/>
</dbReference>
<dbReference type="InterPro" id="IPR016035">
    <property type="entry name" value="Acyl_Trfase/lysoPLipase"/>
</dbReference>
<keyword evidence="2" id="KW-0597">Phosphoprotein</keyword>
<evidence type="ECO:0000256" key="8">
    <source>
        <dbReference type="ARBA" id="ARBA00023315"/>
    </source>
</evidence>
<dbReference type="InterPro" id="IPR029063">
    <property type="entry name" value="SAM-dependent_MTases_sf"/>
</dbReference>
<dbReference type="SMART" id="SM00829">
    <property type="entry name" value="PKS_ER"/>
    <property type="match status" value="1"/>
</dbReference>
<dbReference type="InterPro" id="IPR013154">
    <property type="entry name" value="ADH-like_N"/>
</dbReference>
<dbReference type="InterPro" id="IPR050091">
    <property type="entry name" value="PKS_NRPS_Biosynth_Enz"/>
</dbReference>
<dbReference type="InterPro" id="IPR016039">
    <property type="entry name" value="Thiolase-like"/>
</dbReference>
<dbReference type="InterPro" id="IPR013968">
    <property type="entry name" value="PKS_KR"/>
</dbReference>
<dbReference type="InterPro" id="IPR032821">
    <property type="entry name" value="PKS_assoc"/>
</dbReference>
<dbReference type="GO" id="GO:0044550">
    <property type="term" value="P:secondary metabolite biosynthetic process"/>
    <property type="evidence" value="ECO:0007669"/>
    <property type="project" value="TreeGrafter"/>
</dbReference>
<dbReference type="PANTHER" id="PTHR43775">
    <property type="entry name" value="FATTY ACID SYNTHASE"/>
    <property type="match status" value="1"/>
</dbReference>
<dbReference type="CDD" id="cd02440">
    <property type="entry name" value="AdoMet_MTases"/>
    <property type="match status" value="1"/>
</dbReference>
<dbReference type="PROSITE" id="PS52004">
    <property type="entry name" value="KS3_2"/>
    <property type="match status" value="1"/>
</dbReference>
<dbReference type="CDD" id="cd00833">
    <property type="entry name" value="PKS"/>
    <property type="match status" value="1"/>
</dbReference>
<feature type="domain" description="Ketosynthase family 3 (KS3)" evidence="12">
    <location>
        <begin position="65"/>
        <end position="484"/>
    </location>
</feature>
<dbReference type="Pfam" id="PF02801">
    <property type="entry name" value="Ketoacyl-synt_C"/>
    <property type="match status" value="1"/>
</dbReference>
<dbReference type="GO" id="GO:1901336">
    <property type="term" value="P:lactone biosynthetic process"/>
    <property type="evidence" value="ECO:0007669"/>
    <property type="project" value="UniProtKB-ARBA"/>
</dbReference>
<dbReference type="InterPro" id="IPR014043">
    <property type="entry name" value="Acyl_transferase_dom"/>
</dbReference>
<dbReference type="PANTHER" id="PTHR43775:SF49">
    <property type="entry name" value="SYNTHASE, PUTATIVE (JCVI)-RELATED"/>
    <property type="match status" value="1"/>
</dbReference>
<dbReference type="PROSITE" id="PS52019">
    <property type="entry name" value="PKS_MFAS_DH"/>
    <property type="match status" value="1"/>
</dbReference>
<keyword evidence="6" id="KW-0560">Oxidoreductase</keyword>
<dbReference type="Pfam" id="PF21089">
    <property type="entry name" value="PKS_DH_N"/>
    <property type="match status" value="1"/>
</dbReference>
<dbReference type="GO" id="GO:0031177">
    <property type="term" value="F:phosphopantetheine binding"/>
    <property type="evidence" value="ECO:0007669"/>
    <property type="project" value="InterPro"/>
</dbReference>
<comment type="caution">
    <text evidence="14">The sequence shown here is derived from an EMBL/GenBank/DDBJ whole genome shotgun (WGS) entry which is preliminary data.</text>
</comment>
<dbReference type="Pfam" id="PF08242">
    <property type="entry name" value="Methyltransf_12"/>
    <property type="match status" value="1"/>
</dbReference>
<dbReference type="InterPro" id="IPR049900">
    <property type="entry name" value="PKS_mFAS_DH"/>
</dbReference>
<dbReference type="InterPro" id="IPR057326">
    <property type="entry name" value="KR_dom"/>
</dbReference>
<dbReference type="SUPFAM" id="SSF53335">
    <property type="entry name" value="S-adenosyl-L-methionine-dependent methyltransferases"/>
    <property type="match status" value="1"/>
</dbReference>
<dbReference type="SMART" id="SM00823">
    <property type="entry name" value="PKS_PP"/>
    <property type="match status" value="1"/>
</dbReference>
<organism evidence="14 15">
    <name type="scientific">Colletotrichum plurivorum</name>
    <dbReference type="NCBI Taxonomy" id="2175906"/>
    <lineage>
        <taxon>Eukaryota</taxon>
        <taxon>Fungi</taxon>
        <taxon>Dikarya</taxon>
        <taxon>Ascomycota</taxon>
        <taxon>Pezizomycotina</taxon>
        <taxon>Sordariomycetes</taxon>
        <taxon>Hypocreomycetidae</taxon>
        <taxon>Glomerellales</taxon>
        <taxon>Glomerellaceae</taxon>
        <taxon>Colletotrichum</taxon>
        <taxon>Colletotrichum orchidearum species complex</taxon>
    </lineage>
</organism>
<dbReference type="InterPro" id="IPR011032">
    <property type="entry name" value="GroES-like_sf"/>
</dbReference>
<feature type="domain" description="PKS/mFAS DH" evidence="13">
    <location>
        <begin position="957"/>
        <end position="1243"/>
    </location>
</feature>
<dbReference type="InterPro" id="IPR014030">
    <property type="entry name" value="Ketoacyl_synth_N"/>
</dbReference>
<evidence type="ECO:0000259" key="11">
    <source>
        <dbReference type="PROSITE" id="PS50075"/>
    </source>
</evidence>
<dbReference type="InterPro" id="IPR020807">
    <property type="entry name" value="PKS_DH"/>
</dbReference>
<protein>
    <submittedName>
        <fullName evidence="14">Polyketide synthase</fullName>
    </submittedName>
</protein>
<dbReference type="SUPFAM" id="SSF55048">
    <property type="entry name" value="Probable ACP-binding domain of malonyl-CoA ACP transacylase"/>
    <property type="match status" value="1"/>
</dbReference>
<dbReference type="Gene3D" id="3.90.180.10">
    <property type="entry name" value="Medium-chain alcohol dehydrogenases, catalytic domain"/>
    <property type="match status" value="1"/>
</dbReference>
<dbReference type="InterPro" id="IPR042104">
    <property type="entry name" value="PKS_dehydratase_sf"/>
</dbReference>
<keyword evidence="8" id="KW-0012">Acyltransferase</keyword>
<dbReference type="InterPro" id="IPR013217">
    <property type="entry name" value="Methyltransf_12"/>
</dbReference>
<dbReference type="Proteomes" id="UP000654918">
    <property type="component" value="Unassembled WGS sequence"/>
</dbReference>
<evidence type="ECO:0000256" key="7">
    <source>
        <dbReference type="ARBA" id="ARBA00023268"/>
    </source>
</evidence>
<dbReference type="SUPFAM" id="SSF47336">
    <property type="entry name" value="ACP-like"/>
    <property type="match status" value="1"/>
</dbReference>
<dbReference type="Pfam" id="PF08659">
    <property type="entry name" value="KR"/>
    <property type="match status" value="1"/>
</dbReference>
<dbReference type="Gene3D" id="3.10.129.110">
    <property type="entry name" value="Polyketide synthase dehydratase"/>
    <property type="match status" value="1"/>
</dbReference>
<feature type="active site" description="Proton acceptor; for dehydratase activity" evidence="9">
    <location>
        <position position="989"/>
    </location>
</feature>
<evidence type="ECO:0000256" key="5">
    <source>
        <dbReference type="ARBA" id="ARBA00022857"/>
    </source>
</evidence>
<dbReference type="InterPro" id="IPR001227">
    <property type="entry name" value="Ac_transferase_dom_sf"/>
</dbReference>
<dbReference type="InterPro" id="IPR014031">
    <property type="entry name" value="Ketoacyl_synth_C"/>
</dbReference>
<dbReference type="PROSITE" id="PS50075">
    <property type="entry name" value="CARRIER"/>
    <property type="match status" value="1"/>
</dbReference>
<dbReference type="Pfam" id="PF00698">
    <property type="entry name" value="Acyl_transf_1"/>
    <property type="match status" value="1"/>
</dbReference>
<evidence type="ECO:0000256" key="4">
    <source>
        <dbReference type="ARBA" id="ARBA00022679"/>
    </source>
</evidence>
<evidence type="ECO:0000259" key="13">
    <source>
        <dbReference type="PROSITE" id="PS52019"/>
    </source>
</evidence>
<dbReference type="InterPro" id="IPR036736">
    <property type="entry name" value="ACP-like_sf"/>
</dbReference>
<evidence type="ECO:0000256" key="10">
    <source>
        <dbReference type="SAM" id="MobiDB-lite"/>
    </source>
</evidence>
<keyword evidence="15" id="KW-1185">Reference proteome</keyword>
<evidence type="ECO:0000256" key="1">
    <source>
        <dbReference type="ARBA" id="ARBA00022450"/>
    </source>
</evidence>
<dbReference type="EMBL" id="WIGO01000048">
    <property type="protein sequence ID" value="KAF6834486.1"/>
    <property type="molecule type" value="Genomic_DNA"/>
</dbReference>
<evidence type="ECO:0000256" key="3">
    <source>
        <dbReference type="ARBA" id="ARBA00022603"/>
    </source>
</evidence>
<evidence type="ECO:0000313" key="15">
    <source>
        <dbReference type="Proteomes" id="UP000654918"/>
    </source>
</evidence>
<dbReference type="Pfam" id="PF00550">
    <property type="entry name" value="PP-binding"/>
    <property type="match status" value="1"/>
</dbReference>
<dbReference type="Gene3D" id="3.40.366.10">
    <property type="entry name" value="Malonyl-Coenzyme A Acyl Carrier Protein, domain 2"/>
    <property type="match status" value="1"/>
</dbReference>
<keyword evidence="5" id="KW-0521">NADP</keyword>
<dbReference type="Pfam" id="PF00109">
    <property type="entry name" value="ketoacyl-synt"/>
    <property type="match status" value="1"/>
</dbReference>
<feature type="region of interest" description="Disordered" evidence="10">
    <location>
        <begin position="28"/>
        <end position="60"/>
    </location>
</feature>
<feature type="active site" description="Proton donor; for dehydratase activity" evidence="9">
    <location>
        <position position="1160"/>
    </location>
</feature>
<keyword evidence="7" id="KW-0511">Multifunctional enzyme</keyword>